<reference evidence="2" key="1">
    <citation type="submission" date="2020-10" db="EMBL/GenBank/DDBJ databases">
        <title>High-Quality Genome Resource of Clonostachys rosea strain S41 by Oxford Nanopore Long-Read Sequencing.</title>
        <authorList>
            <person name="Wang H."/>
        </authorList>
    </citation>
    <scope>NUCLEOTIDE SEQUENCE</scope>
    <source>
        <strain evidence="2">S41</strain>
    </source>
</reference>
<dbReference type="Proteomes" id="UP000616885">
    <property type="component" value="Unassembled WGS sequence"/>
</dbReference>
<proteinExistence type="predicted"/>
<accession>A0A8H7TWJ0</accession>
<evidence type="ECO:0000313" key="3">
    <source>
        <dbReference type="Proteomes" id="UP000616885"/>
    </source>
</evidence>
<feature type="signal peptide" evidence="1">
    <location>
        <begin position="1"/>
        <end position="15"/>
    </location>
</feature>
<evidence type="ECO:0008006" key="4">
    <source>
        <dbReference type="Google" id="ProtNLM"/>
    </source>
</evidence>
<organism evidence="2 3">
    <name type="scientific">Bionectria ochroleuca</name>
    <name type="common">Gliocladium roseum</name>
    <dbReference type="NCBI Taxonomy" id="29856"/>
    <lineage>
        <taxon>Eukaryota</taxon>
        <taxon>Fungi</taxon>
        <taxon>Dikarya</taxon>
        <taxon>Ascomycota</taxon>
        <taxon>Pezizomycotina</taxon>
        <taxon>Sordariomycetes</taxon>
        <taxon>Hypocreomycetidae</taxon>
        <taxon>Hypocreales</taxon>
        <taxon>Bionectriaceae</taxon>
        <taxon>Clonostachys</taxon>
    </lineage>
</organism>
<sequence>MKPFAVLLLVTLAVCKPTVYMIRHGEKPDDDGTGLSTQGQQRAQCLRSVFGASSQYNIGYILAQEYKSNGKRERPYDTVLPVATDLGLTVDTSCDRDDSKCVKKAVKNYSGSGNILICWEHNELTSIAEELGVDDAGDYPDDRFDLIWTLLPLMTLLHQRLLNSVLALIHKVKSDRFELIIHRKCIPCQKRRMWCW</sequence>
<comment type="caution">
    <text evidence="2">The sequence shown here is derived from an EMBL/GenBank/DDBJ whole genome shotgun (WGS) entry which is preliminary data.</text>
</comment>
<dbReference type="EMBL" id="JADCTT010000001">
    <property type="protein sequence ID" value="KAF9759983.1"/>
    <property type="molecule type" value="Genomic_DNA"/>
</dbReference>
<evidence type="ECO:0000313" key="2">
    <source>
        <dbReference type="EMBL" id="KAF9759983.1"/>
    </source>
</evidence>
<evidence type="ECO:0000256" key="1">
    <source>
        <dbReference type="SAM" id="SignalP"/>
    </source>
</evidence>
<dbReference type="AlphaFoldDB" id="A0A8H7TWJ0"/>
<protein>
    <recommendedName>
        <fullName evidence="4">Phosphoglycerate mutase family protein</fullName>
    </recommendedName>
</protein>
<keyword evidence="1" id="KW-0732">Signal</keyword>
<name>A0A8H7TWJ0_BIOOC</name>
<gene>
    <name evidence="2" type="ORF">IM811_001677</name>
</gene>
<feature type="chain" id="PRO_5034712850" description="Phosphoglycerate mutase family protein" evidence="1">
    <location>
        <begin position="16"/>
        <end position="196"/>
    </location>
</feature>